<comment type="caution">
    <text evidence="2">The sequence shown here is derived from an EMBL/GenBank/DDBJ whole genome shotgun (WGS) entry which is preliminary data.</text>
</comment>
<dbReference type="PANTHER" id="PTHR28096">
    <property type="entry name" value="PROTEIN FAF1"/>
    <property type="match status" value="1"/>
</dbReference>
<organism evidence="2">
    <name type="scientific">Triticum aestivum</name>
    <name type="common">Wheat</name>
    <dbReference type="NCBI Taxonomy" id="4565"/>
    <lineage>
        <taxon>Eukaryota</taxon>
        <taxon>Viridiplantae</taxon>
        <taxon>Streptophyta</taxon>
        <taxon>Embryophyta</taxon>
        <taxon>Tracheophyta</taxon>
        <taxon>Spermatophyta</taxon>
        <taxon>Magnoliopsida</taxon>
        <taxon>Liliopsida</taxon>
        <taxon>Poales</taxon>
        <taxon>Poaceae</taxon>
        <taxon>BOP clade</taxon>
        <taxon>Pooideae</taxon>
        <taxon>Triticodae</taxon>
        <taxon>Triticeae</taxon>
        <taxon>Triticinae</taxon>
        <taxon>Triticum</taxon>
    </lineage>
</organism>
<gene>
    <name evidence="2" type="ORF">CFC21_040695</name>
</gene>
<dbReference type="PaxDb" id="4565-Traes_3B_234858B98.1"/>
<reference evidence="2" key="2">
    <citation type="submission" date="2020-03" db="EMBL/GenBank/DDBJ databases">
        <title>The second near-complete assembly of the hexaploid bread wheat (Triticum aestivum) genome.</title>
        <authorList>
            <person name="Zimin A.V."/>
            <person name="Puiu D."/>
            <person name="Shumante A."/>
            <person name="Alonge M."/>
            <person name="Salzberg S.L."/>
        </authorList>
    </citation>
    <scope>NUCLEOTIDE SEQUENCE</scope>
    <source>
        <tissue evidence="2">Leaf</tissue>
    </source>
</reference>
<dbReference type="Pfam" id="PF15375">
    <property type="entry name" value="FSAF1"/>
    <property type="match status" value="1"/>
</dbReference>
<dbReference type="InterPro" id="IPR027973">
    <property type="entry name" value="FSAF1-like"/>
</dbReference>
<dbReference type="InterPro" id="IPR053030">
    <property type="entry name" value="Ribosomal_biogenesis_FAF1-like"/>
</dbReference>
<dbReference type="OMA" id="GKASNIC"/>
<dbReference type="STRING" id="4565.W5CRM7"/>
<sequence length="221" mass="24899">MVKGMPKSRPIKAAAEVVFDPSVSGPRKPRRAEAPSSSGEYHHFMGSSLSNMYHKPAPAKSTDMSDDEPDIDIEKLLKDVELFGATTWKDKNKIQNRKVVELGGKAIKKQRTPLSVAIPAMKNQQKREQKKIEEERLLGIFRKQNKNKKFEKLRPEDRVLRATEGRFKNGILDVKHLMGAPKPSSSSSFRDAPEREMRKGKKGKGKVKGKGKGKGGRRNRR</sequence>
<feature type="compositionally biased region" description="Basic residues" evidence="1">
    <location>
        <begin position="198"/>
        <end position="221"/>
    </location>
</feature>
<dbReference type="Proteomes" id="UP000815260">
    <property type="component" value="Chromosome 3B"/>
</dbReference>
<evidence type="ECO:0000256" key="1">
    <source>
        <dbReference type="SAM" id="MobiDB-lite"/>
    </source>
</evidence>
<reference evidence="2" key="1">
    <citation type="journal article" date="2017" name="Gigascience">
        <title>The first near-complete assembly of the hexaploid bread wheat genome, Triticum aestivum.</title>
        <authorList>
            <person name="Zimin A.V."/>
            <person name="Puiu D."/>
            <person name="Hall R."/>
            <person name="Kingan S."/>
            <person name="Clavijo B.J."/>
            <person name="Salzberg S.L."/>
        </authorList>
    </citation>
    <scope>NUCLEOTIDE SEQUENCE</scope>
    <source>
        <tissue evidence="2">Leaf</tissue>
    </source>
</reference>
<evidence type="ECO:0008006" key="3">
    <source>
        <dbReference type="Google" id="ProtNLM"/>
    </source>
</evidence>
<accession>A0A3B6FJP0</accession>
<dbReference type="eggNOG" id="ENOG502S2K0">
    <property type="taxonomic scope" value="Eukaryota"/>
</dbReference>
<evidence type="ECO:0000313" key="2">
    <source>
        <dbReference type="EMBL" id="KAF7028832.1"/>
    </source>
</evidence>
<protein>
    <recommendedName>
        <fullName evidence="3">Ribosomal RNA-processing protein 14/surfeit locus protein 6 C-terminal domain-containing protein</fullName>
    </recommendedName>
</protein>
<dbReference type="PANTHER" id="PTHR28096:SF1">
    <property type="entry name" value="PROTEIN FAF1"/>
    <property type="match status" value="1"/>
</dbReference>
<name>A0A3B6FJP0_WHEAT</name>
<dbReference type="EMBL" id="CM022218">
    <property type="protein sequence ID" value="KAF7028832.1"/>
    <property type="molecule type" value="Genomic_DNA"/>
</dbReference>
<proteinExistence type="predicted"/>
<feature type="region of interest" description="Disordered" evidence="1">
    <location>
        <begin position="173"/>
        <end position="221"/>
    </location>
</feature>
<feature type="region of interest" description="Disordered" evidence="1">
    <location>
        <begin position="1"/>
        <end position="67"/>
    </location>
</feature>